<dbReference type="InterPro" id="IPR006224">
    <property type="entry name" value="PsdUridine_synth_RluA-like_CS"/>
</dbReference>
<comment type="catalytic activity">
    <reaction evidence="3">
        <text>a uridine in RNA = a pseudouridine in RNA</text>
        <dbReference type="Rhea" id="RHEA:48348"/>
        <dbReference type="Rhea" id="RHEA-COMP:12068"/>
        <dbReference type="Rhea" id="RHEA-COMP:12069"/>
        <dbReference type="ChEBI" id="CHEBI:65314"/>
        <dbReference type="ChEBI" id="CHEBI:65315"/>
    </reaction>
</comment>
<dbReference type="PROSITE" id="PS01129">
    <property type="entry name" value="PSI_RLU"/>
    <property type="match status" value="1"/>
</dbReference>
<dbReference type="GO" id="GO:0003723">
    <property type="term" value="F:RNA binding"/>
    <property type="evidence" value="ECO:0007669"/>
    <property type="project" value="UniProtKB-KW"/>
</dbReference>
<name>R7S2Y5_PUNST</name>
<gene>
    <name evidence="6" type="ORF">PUNSTDRAFT_123003</name>
</gene>
<keyword evidence="3" id="KW-0413">Isomerase</keyword>
<protein>
    <recommendedName>
        <fullName evidence="3">Pseudouridine synthase</fullName>
        <ecNumber evidence="3">5.4.99.-</ecNumber>
    </recommendedName>
</protein>
<accession>R7S2Y5</accession>
<dbReference type="InterPro" id="IPR050188">
    <property type="entry name" value="RluA_PseudoU_synthase"/>
</dbReference>
<reference evidence="7" key="1">
    <citation type="journal article" date="2012" name="Science">
        <title>The Paleozoic origin of enzymatic lignin decomposition reconstructed from 31 fungal genomes.</title>
        <authorList>
            <person name="Floudas D."/>
            <person name="Binder M."/>
            <person name="Riley R."/>
            <person name="Barry K."/>
            <person name="Blanchette R.A."/>
            <person name="Henrissat B."/>
            <person name="Martinez A.T."/>
            <person name="Otillar R."/>
            <person name="Spatafora J.W."/>
            <person name="Yadav J.S."/>
            <person name="Aerts A."/>
            <person name="Benoit I."/>
            <person name="Boyd A."/>
            <person name="Carlson A."/>
            <person name="Copeland A."/>
            <person name="Coutinho P.M."/>
            <person name="de Vries R.P."/>
            <person name="Ferreira P."/>
            <person name="Findley K."/>
            <person name="Foster B."/>
            <person name="Gaskell J."/>
            <person name="Glotzer D."/>
            <person name="Gorecki P."/>
            <person name="Heitman J."/>
            <person name="Hesse C."/>
            <person name="Hori C."/>
            <person name="Igarashi K."/>
            <person name="Jurgens J.A."/>
            <person name="Kallen N."/>
            <person name="Kersten P."/>
            <person name="Kohler A."/>
            <person name="Kuees U."/>
            <person name="Kumar T.K.A."/>
            <person name="Kuo A."/>
            <person name="LaButti K."/>
            <person name="Larrondo L.F."/>
            <person name="Lindquist E."/>
            <person name="Ling A."/>
            <person name="Lombard V."/>
            <person name="Lucas S."/>
            <person name="Lundell T."/>
            <person name="Martin R."/>
            <person name="McLaughlin D.J."/>
            <person name="Morgenstern I."/>
            <person name="Morin E."/>
            <person name="Murat C."/>
            <person name="Nagy L.G."/>
            <person name="Nolan M."/>
            <person name="Ohm R.A."/>
            <person name="Patyshakuliyeva A."/>
            <person name="Rokas A."/>
            <person name="Ruiz-Duenas F.J."/>
            <person name="Sabat G."/>
            <person name="Salamov A."/>
            <person name="Samejima M."/>
            <person name="Schmutz J."/>
            <person name="Slot J.C."/>
            <person name="St John F."/>
            <person name="Stenlid J."/>
            <person name="Sun H."/>
            <person name="Sun S."/>
            <person name="Syed K."/>
            <person name="Tsang A."/>
            <person name="Wiebenga A."/>
            <person name="Young D."/>
            <person name="Pisabarro A."/>
            <person name="Eastwood D.C."/>
            <person name="Martin F."/>
            <person name="Cullen D."/>
            <person name="Grigoriev I.V."/>
            <person name="Hibbett D.S."/>
        </authorList>
    </citation>
    <scope>NUCLEOTIDE SEQUENCE [LARGE SCALE GENOMIC DNA]</scope>
    <source>
        <strain evidence="7">HHB-11173 SS5</strain>
    </source>
</reference>
<dbReference type="PANTHER" id="PTHR21600">
    <property type="entry name" value="MITOCHONDRIAL RNA PSEUDOURIDINE SYNTHASE"/>
    <property type="match status" value="1"/>
</dbReference>
<evidence type="ECO:0000313" key="6">
    <source>
        <dbReference type="EMBL" id="EIN04209.1"/>
    </source>
</evidence>
<evidence type="ECO:0000313" key="7">
    <source>
        <dbReference type="Proteomes" id="UP000054196"/>
    </source>
</evidence>
<dbReference type="AlphaFoldDB" id="R7S2Y5"/>
<dbReference type="GeneID" id="18877612"/>
<dbReference type="Proteomes" id="UP000054196">
    <property type="component" value="Unassembled WGS sequence"/>
</dbReference>
<dbReference type="SUPFAM" id="SSF55120">
    <property type="entry name" value="Pseudouridine synthase"/>
    <property type="match status" value="1"/>
</dbReference>
<evidence type="ECO:0000256" key="2">
    <source>
        <dbReference type="PROSITE-ProRule" id="PRU00182"/>
    </source>
</evidence>
<dbReference type="eggNOG" id="KOG1919">
    <property type="taxonomic scope" value="Eukaryota"/>
</dbReference>
<dbReference type="RefSeq" id="XP_007388680.1">
    <property type="nucleotide sequence ID" value="XM_007388618.1"/>
</dbReference>
<evidence type="ECO:0000256" key="3">
    <source>
        <dbReference type="RuleBase" id="RU362028"/>
    </source>
</evidence>
<keyword evidence="7" id="KW-1185">Reference proteome</keyword>
<feature type="region of interest" description="Disordered" evidence="4">
    <location>
        <begin position="353"/>
        <end position="393"/>
    </location>
</feature>
<feature type="active site" evidence="1">
    <location>
        <position position="145"/>
    </location>
</feature>
<dbReference type="GO" id="GO:0000455">
    <property type="term" value="P:enzyme-directed rRNA pseudouridine synthesis"/>
    <property type="evidence" value="ECO:0007669"/>
    <property type="project" value="TreeGrafter"/>
</dbReference>
<dbReference type="InterPro" id="IPR006225">
    <property type="entry name" value="PsdUridine_synth_RluC/D"/>
</dbReference>
<dbReference type="OrthoDB" id="424794at2759"/>
<comment type="similarity">
    <text evidence="3">Belongs to the pseudouridine synthase RluA family.</text>
</comment>
<dbReference type="PANTHER" id="PTHR21600:SF40">
    <property type="entry name" value="PSEUDOURIDYLATE SYNTHASE RPUSD2"/>
    <property type="match status" value="1"/>
</dbReference>
<dbReference type="CDD" id="cd02557">
    <property type="entry name" value="PseudoU_synth_ScRIB2"/>
    <property type="match status" value="1"/>
</dbReference>
<evidence type="ECO:0000256" key="4">
    <source>
        <dbReference type="SAM" id="MobiDB-lite"/>
    </source>
</evidence>
<feature type="domain" description="Pseudouridine synthase RsuA/RluA-like" evidence="5">
    <location>
        <begin position="102"/>
        <end position="255"/>
    </location>
</feature>
<dbReference type="HOGENOM" id="CLU_016902_12_0_1"/>
<dbReference type="GO" id="GO:0009982">
    <property type="term" value="F:pseudouridine synthase activity"/>
    <property type="evidence" value="ECO:0007669"/>
    <property type="project" value="InterPro"/>
</dbReference>
<keyword evidence="2" id="KW-0694">RNA-binding</keyword>
<dbReference type="PROSITE" id="PS50889">
    <property type="entry name" value="S4"/>
    <property type="match status" value="1"/>
</dbReference>
<dbReference type="KEGG" id="psq:PUNSTDRAFT_123003"/>
<sequence>MSTPPNNCFLKIPPYWACTTPMAKGRWIGRRVLEVLSTEFRDRSMEYNEYKIRSGLITLNGQRIGTETIFRAGDRLEVYMHRHETPVTSAPVRILHHDKERQFIVVDKPGSLPVHPTGRYSRNTLTSILTDDFGYSPIHTINRLDKLTSGIMIISLNPDLASTLADELRAKNRDQGGVKKEYIARCRGLFSSGEITCEEPLATVNRQSGLVIVHPEGKPAKTVFARQHYDPSTNTSVLLCRPFTGRSHQIRVHLQYLGFPIANDTLYCDPRVWGPSLGKGGVVDASPSSNERLDEFSGTTEDAERIRLWSPFSLSDDLVGVIWRTHRVMDEVKGWSRQRDYIFRDKPLIDPGTLDLPPLPPHPHNIQKRKSTSAGQPPERLSNTSPDAVSPASDTIPTVYAETHPHPRWGDDPGPYCPECYLPLYADPRPERLFIYLHALRYITSLGTFETDMPWWAAEDWQPERA</sequence>
<dbReference type="InterPro" id="IPR006145">
    <property type="entry name" value="PsdUridine_synth_RsuA/RluA"/>
</dbReference>
<dbReference type="InterPro" id="IPR020103">
    <property type="entry name" value="PsdUridine_synth_cat_dom_sf"/>
</dbReference>
<evidence type="ECO:0000256" key="1">
    <source>
        <dbReference type="PIRSR" id="PIRSR606225-1"/>
    </source>
</evidence>
<dbReference type="NCBIfam" id="TIGR00005">
    <property type="entry name" value="rluA_subfam"/>
    <property type="match status" value="1"/>
</dbReference>
<proteinExistence type="inferred from homology"/>
<dbReference type="Pfam" id="PF00849">
    <property type="entry name" value="PseudoU_synth_2"/>
    <property type="match status" value="1"/>
</dbReference>
<dbReference type="Gene3D" id="3.30.2350.10">
    <property type="entry name" value="Pseudouridine synthase"/>
    <property type="match status" value="1"/>
</dbReference>
<comment type="function">
    <text evidence="3">Responsible for synthesis of pseudouridine from uracil.</text>
</comment>
<evidence type="ECO:0000259" key="5">
    <source>
        <dbReference type="Pfam" id="PF00849"/>
    </source>
</evidence>
<feature type="compositionally biased region" description="Polar residues" evidence="4">
    <location>
        <begin position="381"/>
        <end position="393"/>
    </location>
</feature>
<organism evidence="6 7">
    <name type="scientific">Punctularia strigosozonata (strain HHB-11173)</name>
    <name type="common">White-rot fungus</name>
    <dbReference type="NCBI Taxonomy" id="741275"/>
    <lineage>
        <taxon>Eukaryota</taxon>
        <taxon>Fungi</taxon>
        <taxon>Dikarya</taxon>
        <taxon>Basidiomycota</taxon>
        <taxon>Agaricomycotina</taxon>
        <taxon>Agaricomycetes</taxon>
        <taxon>Corticiales</taxon>
        <taxon>Punctulariaceae</taxon>
        <taxon>Punctularia</taxon>
    </lineage>
</organism>
<dbReference type="EMBL" id="JH687556">
    <property type="protein sequence ID" value="EIN04209.1"/>
    <property type="molecule type" value="Genomic_DNA"/>
</dbReference>
<dbReference type="EC" id="5.4.99.-" evidence="3"/>